<dbReference type="Pfam" id="PF00860">
    <property type="entry name" value="Xan_ur_permease"/>
    <property type="match status" value="1"/>
</dbReference>
<feature type="transmembrane region" description="Helical" evidence="8">
    <location>
        <begin position="262"/>
        <end position="283"/>
    </location>
</feature>
<feature type="region of interest" description="Disordered" evidence="7">
    <location>
        <begin position="1"/>
        <end position="23"/>
    </location>
</feature>
<keyword evidence="5 8" id="KW-1133">Transmembrane helix</keyword>
<gene>
    <name evidence="9" type="ORF">DID88_002155</name>
</gene>
<dbReference type="PROSITE" id="PS01116">
    <property type="entry name" value="XANTH_URACIL_PERMASE"/>
    <property type="match status" value="1"/>
</dbReference>
<keyword evidence="3" id="KW-0813">Transport</keyword>
<dbReference type="AlphaFoldDB" id="A0A395IXY1"/>
<evidence type="ECO:0000256" key="2">
    <source>
        <dbReference type="ARBA" id="ARBA00008821"/>
    </source>
</evidence>
<dbReference type="GO" id="GO:0042907">
    <property type="term" value="F:xanthine transmembrane transporter activity"/>
    <property type="evidence" value="ECO:0007669"/>
    <property type="project" value="TreeGrafter"/>
</dbReference>
<evidence type="ECO:0000256" key="1">
    <source>
        <dbReference type="ARBA" id="ARBA00004141"/>
    </source>
</evidence>
<dbReference type="PANTHER" id="PTHR42810">
    <property type="entry name" value="PURINE PERMEASE C1399.01C-RELATED"/>
    <property type="match status" value="1"/>
</dbReference>
<evidence type="ECO:0000256" key="8">
    <source>
        <dbReference type="SAM" id="Phobius"/>
    </source>
</evidence>
<dbReference type="PANTHER" id="PTHR42810:SF2">
    <property type="entry name" value="PURINE PERMEASE C1399.01C-RELATED"/>
    <property type="match status" value="1"/>
</dbReference>
<feature type="transmembrane region" description="Helical" evidence="8">
    <location>
        <begin position="290"/>
        <end position="312"/>
    </location>
</feature>
<evidence type="ECO:0000256" key="7">
    <source>
        <dbReference type="SAM" id="MobiDB-lite"/>
    </source>
</evidence>
<proteinExistence type="inferred from homology"/>
<evidence type="ECO:0000313" key="9">
    <source>
        <dbReference type="EMBL" id="RAL64263.1"/>
    </source>
</evidence>
<keyword evidence="4 8" id="KW-0812">Transmembrane</keyword>
<feature type="transmembrane region" description="Helical" evidence="8">
    <location>
        <begin position="129"/>
        <end position="150"/>
    </location>
</feature>
<dbReference type="EMBL" id="QKRW01000015">
    <property type="protein sequence ID" value="RAL64263.1"/>
    <property type="molecule type" value="Genomic_DNA"/>
</dbReference>
<dbReference type="InterPro" id="IPR006043">
    <property type="entry name" value="NCS2"/>
</dbReference>
<evidence type="ECO:0008006" key="11">
    <source>
        <dbReference type="Google" id="ProtNLM"/>
    </source>
</evidence>
<dbReference type="GO" id="GO:0000324">
    <property type="term" value="C:fungal-type vacuole"/>
    <property type="evidence" value="ECO:0007669"/>
    <property type="project" value="TreeGrafter"/>
</dbReference>
<dbReference type="GO" id="GO:0005886">
    <property type="term" value="C:plasma membrane"/>
    <property type="evidence" value="ECO:0007669"/>
    <property type="project" value="TreeGrafter"/>
</dbReference>
<feature type="transmembrane region" description="Helical" evidence="8">
    <location>
        <begin position="76"/>
        <end position="95"/>
    </location>
</feature>
<dbReference type="InterPro" id="IPR006042">
    <property type="entry name" value="Xan_ur_permease"/>
</dbReference>
<feature type="transmembrane region" description="Helical" evidence="8">
    <location>
        <begin position="101"/>
        <end position="117"/>
    </location>
</feature>
<feature type="compositionally biased region" description="Basic and acidic residues" evidence="7">
    <location>
        <begin position="332"/>
        <end position="350"/>
    </location>
</feature>
<feature type="region of interest" description="Disordered" evidence="7">
    <location>
        <begin position="323"/>
        <end position="375"/>
    </location>
</feature>
<keyword evidence="10" id="KW-1185">Reference proteome</keyword>
<evidence type="ECO:0000313" key="10">
    <source>
        <dbReference type="Proteomes" id="UP000249056"/>
    </source>
</evidence>
<reference evidence="9 10" key="1">
    <citation type="submission" date="2018-06" db="EMBL/GenBank/DDBJ databases">
        <title>Genome Sequence of the Brown Rot Fungal Pathogen Monilinia fructigena.</title>
        <authorList>
            <person name="Landi L."/>
            <person name="De Miccolis Angelini R.M."/>
            <person name="Pollastro S."/>
            <person name="Abate D."/>
            <person name="Faretra F."/>
            <person name="Romanazzi G."/>
        </authorList>
    </citation>
    <scope>NUCLEOTIDE SEQUENCE [LARGE SCALE GENOMIC DNA]</scope>
    <source>
        <strain evidence="9 10">Mfrg269</strain>
    </source>
</reference>
<evidence type="ECO:0000256" key="5">
    <source>
        <dbReference type="ARBA" id="ARBA00022989"/>
    </source>
</evidence>
<name>A0A395IXY1_9HELO</name>
<feature type="transmembrane region" description="Helical" evidence="8">
    <location>
        <begin position="235"/>
        <end position="256"/>
    </location>
</feature>
<keyword evidence="6 8" id="KW-0472">Membrane</keyword>
<evidence type="ECO:0000256" key="6">
    <source>
        <dbReference type="ARBA" id="ARBA00023136"/>
    </source>
</evidence>
<comment type="caution">
    <text evidence="9">The sequence shown here is derived from an EMBL/GenBank/DDBJ whole genome shotgun (WGS) entry which is preliminary data.</text>
</comment>
<evidence type="ECO:0000256" key="3">
    <source>
        <dbReference type="ARBA" id="ARBA00022448"/>
    </source>
</evidence>
<organism evidence="9 10">
    <name type="scientific">Monilinia fructigena</name>
    <dbReference type="NCBI Taxonomy" id="38457"/>
    <lineage>
        <taxon>Eukaryota</taxon>
        <taxon>Fungi</taxon>
        <taxon>Dikarya</taxon>
        <taxon>Ascomycota</taxon>
        <taxon>Pezizomycotina</taxon>
        <taxon>Leotiomycetes</taxon>
        <taxon>Helotiales</taxon>
        <taxon>Sclerotiniaceae</taxon>
        <taxon>Monilinia</taxon>
    </lineage>
</organism>
<sequence length="375" mass="40054">MSVTIDSGPHDGPDTIVPENSSKRSIGERIHSTVRAFTTKDGLIGDYDYAFLFRPNLPFMKKSKRRAPFFGLQDRMPVILGIITPPILIAGSAYFDTETTQYLVSTSLIVSGILSAVQITRFKIMKTPYYIGTGLISVVGTSFAIIPLASKGFSQMYANAIYLILMMEAIGDITATCDVPVSKSMVPSFDSRIQGGVLADGLNGMLAGLCTITPMSTFAQNNGVIALTRCANRKAGFAACFFLIVMGVFAKFAAAITSIPSSVLGGMTTFLFASVAVSGLRIIPQAKAGFFDAIVLVMETGFAVTAFVAVALNLGLPEESEDEEIESLAGDLGEREAEGRELEMRGESRGYENGNGGLERESFGTSKAEEGKDLK</sequence>
<feature type="compositionally biased region" description="Basic and acidic residues" evidence="7">
    <location>
        <begin position="358"/>
        <end position="375"/>
    </location>
</feature>
<protein>
    <recommendedName>
        <fullName evidence="11">Purine permease</fullName>
    </recommendedName>
</protein>
<dbReference type="Proteomes" id="UP000249056">
    <property type="component" value="Unassembled WGS sequence"/>
</dbReference>
<comment type="similarity">
    <text evidence="2">Belongs to the nucleobase:cation symporter-2 (NCS2) (TC 2.A.40) family.</text>
</comment>
<accession>A0A395IXY1</accession>
<comment type="subcellular location">
    <subcellularLocation>
        <location evidence="1">Membrane</location>
        <topology evidence="1">Multi-pass membrane protein</topology>
    </subcellularLocation>
</comment>
<dbReference type="OrthoDB" id="1641903at2759"/>
<evidence type="ECO:0000256" key="4">
    <source>
        <dbReference type="ARBA" id="ARBA00022692"/>
    </source>
</evidence>